<reference evidence="2 3" key="1">
    <citation type="submission" date="2016-10" db="EMBL/GenBank/DDBJ databases">
        <title>Draft genome sequences of four alkaliphilic bacteria belonging to the Anaerobacillus genus.</title>
        <authorList>
            <person name="Bassil N.M."/>
            <person name="Lloyd J.R."/>
        </authorList>
    </citation>
    <scope>NUCLEOTIDE SEQUENCE [LARGE SCALE GENOMIC DNA]</scope>
    <source>
        <strain evidence="2 3">DSM 22531</strain>
    </source>
</reference>
<keyword evidence="1" id="KW-0472">Membrane</keyword>
<dbReference type="AlphaFoldDB" id="A0A1S2M7P8"/>
<gene>
    <name evidence="2" type="ORF">BKP45_08700</name>
</gene>
<evidence type="ECO:0000313" key="3">
    <source>
        <dbReference type="Proteomes" id="UP000180057"/>
    </source>
</evidence>
<sequence>MKHFNNKVLGFSLLLCTLITMLIPSRFISDGMGRYAYGYPFTNITIYQSEPHSAWFGTNFFSGNDGLLINPLSIALNVIVIYLITNFIVNKYKKRKEIHQ</sequence>
<keyword evidence="1" id="KW-1133">Transmembrane helix</keyword>
<organism evidence="2 3">
    <name type="scientific">Anaerobacillus alkalidiazotrophicus</name>
    <dbReference type="NCBI Taxonomy" id="472963"/>
    <lineage>
        <taxon>Bacteria</taxon>
        <taxon>Bacillati</taxon>
        <taxon>Bacillota</taxon>
        <taxon>Bacilli</taxon>
        <taxon>Bacillales</taxon>
        <taxon>Bacillaceae</taxon>
        <taxon>Anaerobacillus</taxon>
    </lineage>
</organism>
<accession>A0A1S2M7P8</accession>
<keyword evidence="3" id="KW-1185">Reference proteome</keyword>
<dbReference type="RefSeq" id="WP_071389340.1">
    <property type="nucleotide sequence ID" value="NZ_MLQS01000008.1"/>
</dbReference>
<evidence type="ECO:0000256" key="1">
    <source>
        <dbReference type="SAM" id="Phobius"/>
    </source>
</evidence>
<evidence type="ECO:0008006" key="4">
    <source>
        <dbReference type="Google" id="ProtNLM"/>
    </source>
</evidence>
<dbReference type="Proteomes" id="UP000180057">
    <property type="component" value="Unassembled WGS sequence"/>
</dbReference>
<evidence type="ECO:0000313" key="2">
    <source>
        <dbReference type="EMBL" id="OIJ20711.1"/>
    </source>
</evidence>
<comment type="caution">
    <text evidence="2">The sequence shown here is derived from an EMBL/GenBank/DDBJ whole genome shotgun (WGS) entry which is preliminary data.</text>
</comment>
<feature type="transmembrane region" description="Helical" evidence="1">
    <location>
        <begin position="68"/>
        <end position="89"/>
    </location>
</feature>
<protein>
    <recommendedName>
        <fullName evidence="4">DUF4306 domain-containing protein</fullName>
    </recommendedName>
</protein>
<name>A0A1S2M7P8_9BACI</name>
<dbReference type="EMBL" id="MLQS01000008">
    <property type="protein sequence ID" value="OIJ20711.1"/>
    <property type="molecule type" value="Genomic_DNA"/>
</dbReference>
<keyword evidence="1" id="KW-0812">Transmembrane</keyword>
<proteinExistence type="predicted"/>